<evidence type="ECO:0008006" key="4">
    <source>
        <dbReference type="Google" id="ProtNLM"/>
    </source>
</evidence>
<keyword evidence="1" id="KW-1133">Transmembrane helix</keyword>
<accession>A0A9D2H5C4</accession>
<evidence type="ECO:0000256" key="1">
    <source>
        <dbReference type="SAM" id="Phobius"/>
    </source>
</evidence>
<protein>
    <recommendedName>
        <fullName evidence="4">PH domain-containing protein</fullName>
    </recommendedName>
</protein>
<feature type="transmembrane region" description="Helical" evidence="1">
    <location>
        <begin position="160"/>
        <end position="182"/>
    </location>
</feature>
<keyword evidence="1" id="KW-0812">Transmembrane</keyword>
<dbReference type="EMBL" id="DXAM01000119">
    <property type="protein sequence ID" value="HJA04858.1"/>
    <property type="molecule type" value="Genomic_DNA"/>
</dbReference>
<dbReference type="AlphaFoldDB" id="A0A9D2H5C4"/>
<feature type="transmembrane region" description="Helical" evidence="1">
    <location>
        <begin position="43"/>
        <end position="62"/>
    </location>
</feature>
<dbReference type="Proteomes" id="UP000824220">
    <property type="component" value="Unassembled WGS sequence"/>
</dbReference>
<comment type="caution">
    <text evidence="2">The sequence shown here is derived from an EMBL/GenBank/DDBJ whole genome shotgun (WGS) entry which is preliminary data.</text>
</comment>
<organism evidence="2 3">
    <name type="scientific">Candidatus Microbacterium stercoravium</name>
    <dbReference type="NCBI Taxonomy" id="2838697"/>
    <lineage>
        <taxon>Bacteria</taxon>
        <taxon>Bacillati</taxon>
        <taxon>Actinomycetota</taxon>
        <taxon>Actinomycetes</taxon>
        <taxon>Micrococcales</taxon>
        <taxon>Microbacteriaceae</taxon>
        <taxon>Microbacterium</taxon>
    </lineage>
</organism>
<name>A0A9D2H5C4_9MICO</name>
<gene>
    <name evidence="2" type="ORF">H9800_08365</name>
</gene>
<reference evidence="2" key="1">
    <citation type="journal article" date="2021" name="PeerJ">
        <title>Extensive microbial diversity within the chicken gut microbiome revealed by metagenomics and culture.</title>
        <authorList>
            <person name="Gilroy R."/>
            <person name="Ravi A."/>
            <person name="Getino M."/>
            <person name="Pursley I."/>
            <person name="Horton D.L."/>
            <person name="Alikhan N.F."/>
            <person name="Baker D."/>
            <person name="Gharbi K."/>
            <person name="Hall N."/>
            <person name="Watson M."/>
            <person name="Adriaenssens E.M."/>
            <person name="Foster-Nyarko E."/>
            <person name="Jarju S."/>
            <person name="Secka A."/>
            <person name="Antonio M."/>
            <person name="Oren A."/>
            <person name="Chaudhuri R.R."/>
            <person name="La Ragione R."/>
            <person name="Hildebrand F."/>
            <person name="Pallen M.J."/>
        </authorList>
    </citation>
    <scope>NUCLEOTIDE SEQUENCE</scope>
    <source>
        <strain evidence="2">ChiHjej8B7-3636</strain>
    </source>
</reference>
<reference evidence="2" key="2">
    <citation type="submission" date="2021-04" db="EMBL/GenBank/DDBJ databases">
        <authorList>
            <person name="Gilroy R."/>
        </authorList>
    </citation>
    <scope>NUCLEOTIDE SEQUENCE</scope>
    <source>
        <strain evidence="2">ChiHjej8B7-3636</strain>
    </source>
</reference>
<keyword evidence="1" id="KW-0472">Membrane</keyword>
<feature type="transmembrane region" description="Helical" evidence="1">
    <location>
        <begin position="12"/>
        <end position="31"/>
    </location>
</feature>
<evidence type="ECO:0000313" key="3">
    <source>
        <dbReference type="Proteomes" id="UP000824220"/>
    </source>
</evidence>
<proteinExistence type="predicted"/>
<evidence type="ECO:0000313" key="2">
    <source>
        <dbReference type="EMBL" id="HJA04858.1"/>
    </source>
</evidence>
<sequence length="184" mass="20407">MPRATDQIVLRSPLAWVWLALAGLISAYLVIDMAVRSSPWNAFLVAPWLLLVCWGVWLFQVVPRIEADEREARVYNLLRIIELPWTAVAGVRLRYNIEFSLRAGGVVTAWGGSSRRLHLSIKRRSADDPAEDEAQALQRLHAYAEGDPTVAARRWNIPALAALAVIAAWIAFSLMQTGGIVLPG</sequence>